<feature type="transmembrane region" description="Helical" evidence="11">
    <location>
        <begin position="405"/>
        <end position="430"/>
    </location>
</feature>
<evidence type="ECO:0000256" key="10">
    <source>
        <dbReference type="ARBA" id="ARBA00023201"/>
    </source>
</evidence>
<dbReference type="RefSeq" id="WP_216826176.1">
    <property type="nucleotide sequence ID" value="NZ_CP031165.1"/>
</dbReference>
<dbReference type="InterPro" id="IPR023171">
    <property type="entry name" value="Na/H_antiporter_dom_sf"/>
</dbReference>
<dbReference type="Proteomes" id="UP000264006">
    <property type="component" value="Chromosome"/>
</dbReference>
<comment type="function">
    <text evidence="11">Na(+)/H(+) antiporter that extrudes sodium in exchange for external protons.</text>
</comment>
<feature type="transmembrane region" description="Helical" evidence="11">
    <location>
        <begin position="264"/>
        <end position="290"/>
    </location>
</feature>
<feature type="transmembrane region" description="Helical" evidence="11">
    <location>
        <begin position="47"/>
        <end position="69"/>
    </location>
</feature>
<sequence>MSDTITRGEDVTSDLDKKTEPASSLSRSYADSDRISARRIVQPLQQFLHTEASGGIVLVLAAAVALIWANGPFAESYHAFVDHHITIDLGFLVLDESVEHWINDLLMAVFFFVAGLEIKRELVHGDLKDPRRAALPIAAAFGGMIIPALLYVGINLGGEGANGWGIPMATDIAFAVGILALVGKRAPASLRVFLLTLAIVDDIGAILVIAVFYTSSLNFGWLGAAALAVVAIVVLQRLKVYAIVPYVLLAAFLWLAVFESGVHATIAGVILGLLTPAFPLHPPSAVLGLIHDRLTRLRSRPEDGVADETEQNELENIAVVSRDAVSPLRIWEHRLHPWSAFVILPLFALANAGVELSGDSFGALLTDPVPLGVIVGLVLGKPLGVMAASFLVIRSGVAKLPRGVGWLEMAGVGLLAGVGFTVSIFISGLAFSDPVLVDEAKVGILAASITAGILGYTALAARKTTA</sequence>
<dbReference type="Pfam" id="PF06965">
    <property type="entry name" value="Na_H_antiport_1"/>
    <property type="match status" value="1"/>
</dbReference>
<evidence type="ECO:0000256" key="9">
    <source>
        <dbReference type="ARBA" id="ARBA00023136"/>
    </source>
</evidence>
<feature type="transmembrane region" description="Helical" evidence="11">
    <location>
        <begin position="335"/>
        <end position="354"/>
    </location>
</feature>
<feature type="transmembrane region" description="Helical" evidence="11">
    <location>
        <begin position="164"/>
        <end position="183"/>
    </location>
</feature>
<name>A0A346Y2Q3_9ACTN</name>
<dbReference type="EMBL" id="CP031165">
    <property type="protein sequence ID" value="AXV08750.1"/>
    <property type="molecule type" value="Genomic_DNA"/>
</dbReference>
<evidence type="ECO:0000256" key="7">
    <source>
        <dbReference type="ARBA" id="ARBA00023053"/>
    </source>
</evidence>
<accession>A0A346Y2Q3</accession>
<dbReference type="NCBIfam" id="TIGR00773">
    <property type="entry name" value="NhaA"/>
    <property type="match status" value="1"/>
</dbReference>
<reference evidence="13 14" key="1">
    <citation type="submission" date="2018-09" db="EMBL/GenBank/DDBJ databases">
        <title>Complete genome sequence of Euzebya sp. DY32-46 isolated from seawater of Pacific Ocean.</title>
        <authorList>
            <person name="Xu L."/>
            <person name="Wu Y.-H."/>
            <person name="Xu X.-W."/>
        </authorList>
    </citation>
    <scope>NUCLEOTIDE SEQUENCE [LARGE SCALE GENOMIC DNA]</scope>
    <source>
        <strain evidence="13 14">DY32-46</strain>
    </source>
</reference>
<comment type="similarity">
    <text evidence="11">Belongs to the NhaA Na(+)/H(+) (TC 2.A.33) antiporter family.</text>
</comment>
<evidence type="ECO:0000313" key="14">
    <source>
        <dbReference type="Proteomes" id="UP000264006"/>
    </source>
</evidence>
<dbReference type="AlphaFoldDB" id="A0A346Y2Q3"/>
<protein>
    <recommendedName>
        <fullName evidence="11">Na(+)/H(+) antiporter NhaA</fullName>
    </recommendedName>
    <alternativeName>
        <fullName evidence="11">Sodium/proton antiporter NhaA</fullName>
    </alternativeName>
</protein>
<evidence type="ECO:0000256" key="1">
    <source>
        <dbReference type="ARBA" id="ARBA00004429"/>
    </source>
</evidence>
<dbReference type="InterPro" id="IPR004670">
    <property type="entry name" value="NhaA"/>
</dbReference>
<keyword evidence="5 11" id="KW-0812">Transmembrane</keyword>
<feature type="transmembrane region" description="Helical" evidence="11">
    <location>
        <begin position="101"/>
        <end position="118"/>
    </location>
</feature>
<dbReference type="Gene3D" id="1.20.1530.10">
    <property type="entry name" value="Na+/H+ antiporter like domain"/>
    <property type="match status" value="1"/>
</dbReference>
<feature type="transmembrane region" description="Helical" evidence="11">
    <location>
        <begin position="190"/>
        <end position="213"/>
    </location>
</feature>
<gene>
    <name evidence="11" type="primary">nhaA</name>
    <name evidence="13" type="ORF">DVS28_a4083</name>
</gene>
<keyword evidence="10 11" id="KW-0739">Sodium transport</keyword>
<dbReference type="PANTHER" id="PTHR30341:SF0">
    <property type="entry name" value="NA(+)_H(+) ANTIPORTER NHAA"/>
    <property type="match status" value="1"/>
</dbReference>
<dbReference type="HAMAP" id="MF_01844">
    <property type="entry name" value="NhaA"/>
    <property type="match status" value="1"/>
</dbReference>
<dbReference type="GO" id="GO:0005886">
    <property type="term" value="C:plasma membrane"/>
    <property type="evidence" value="ECO:0007669"/>
    <property type="project" value="UniProtKB-SubCell"/>
</dbReference>
<evidence type="ECO:0000256" key="2">
    <source>
        <dbReference type="ARBA" id="ARBA00022448"/>
    </source>
</evidence>
<evidence type="ECO:0000256" key="6">
    <source>
        <dbReference type="ARBA" id="ARBA00022989"/>
    </source>
</evidence>
<keyword evidence="2 11" id="KW-0813">Transport</keyword>
<keyword evidence="6 11" id="KW-1133">Transmembrane helix</keyword>
<keyword evidence="3 11" id="KW-0050">Antiport</keyword>
<keyword evidence="14" id="KW-1185">Reference proteome</keyword>
<feature type="transmembrane region" description="Helical" evidence="11">
    <location>
        <begin position="374"/>
        <end position="393"/>
    </location>
</feature>
<evidence type="ECO:0000256" key="8">
    <source>
        <dbReference type="ARBA" id="ARBA00023065"/>
    </source>
</evidence>
<evidence type="ECO:0000256" key="11">
    <source>
        <dbReference type="HAMAP-Rule" id="MF_01844"/>
    </source>
</evidence>
<evidence type="ECO:0000256" key="12">
    <source>
        <dbReference type="SAM" id="MobiDB-lite"/>
    </source>
</evidence>
<proteinExistence type="inferred from homology"/>
<evidence type="ECO:0000313" key="13">
    <source>
        <dbReference type="EMBL" id="AXV08750.1"/>
    </source>
</evidence>
<feature type="transmembrane region" description="Helical" evidence="11">
    <location>
        <begin position="133"/>
        <end position="152"/>
    </location>
</feature>
<dbReference type="GO" id="GO:0006885">
    <property type="term" value="P:regulation of pH"/>
    <property type="evidence" value="ECO:0007669"/>
    <property type="project" value="UniProtKB-UniRule"/>
</dbReference>
<organism evidence="13 14">
    <name type="scientific">Euzebya pacifica</name>
    <dbReference type="NCBI Taxonomy" id="1608957"/>
    <lineage>
        <taxon>Bacteria</taxon>
        <taxon>Bacillati</taxon>
        <taxon>Actinomycetota</taxon>
        <taxon>Nitriliruptoria</taxon>
        <taxon>Euzebyales</taxon>
    </lineage>
</organism>
<feature type="transmembrane region" description="Helical" evidence="11">
    <location>
        <begin position="442"/>
        <end position="461"/>
    </location>
</feature>
<keyword evidence="7 11" id="KW-0915">Sodium</keyword>
<dbReference type="GO" id="GO:0015385">
    <property type="term" value="F:sodium:proton antiporter activity"/>
    <property type="evidence" value="ECO:0007669"/>
    <property type="project" value="UniProtKB-UniRule"/>
</dbReference>
<feature type="compositionally biased region" description="Basic and acidic residues" evidence="12">
    <location>
        <begin position="1"/>
        <end position="20"/>
    </location>
</feature>
<evidence type="ECO:0000256" key="5">
    <source>
        <dbReference type="ARBA" id="ARBA00022692"/>
    </source>
</evidence>
<feature type="transmembrane region" description="Helical" evidence="11">
    <location>
        <begin position="240"/>
        <end position="258"/>
    </location>
</feature>
<feature type="region of interest" description="Disordered" evidence="12">
    <location>
        <begin position="1"/>
        <end position="30"/>
    </location>
</feature>
<keyword evidence="4 11" id="KW-1003">Cell membrane</keyword>
<evidence type="ECO:0000256" key="4">
    <source>
        <dbReference type="ARBA" id="ARBA00022475"/>
    </source>
</evidence>
<evidence type="ECO:0000256" key="3">
    <source>
        <dbReference type="ARBA" id="ARBA00022449"/>
    </source>
</evidence>
<comment type="subcellular location">
    <subcellularLocation>
        <location evidence="1">Cell inner membrane</location>
        <topology evidence="1">Multi-pass membrane protein</topology>
    </subcellularLocation>
    <subcellularLocation>
        <location evidence="11">Cell membrane</location>
        <topology evidence="11">Multi-pass membrane protein</topology>
    </subcellularLocation>
</comment>
<dbReference type="KEGG" id="euz:DVS28_a4083"/>
<keyword evidence="9 11" id="KW-0472">Membrane</keyword>
<feature type="transmembrane region" description="Helical" evidence="11">
    <location>
        <begin position="219"/>
        <end position="235"/>
    </location>
</feature>
<dbReference type="PANTHER" id="PTHR30341">
    <property type="entry name" value="SODIUM ION/PROTON ANTIPORTER NHAA-RELATED"/>
    <property type="match status" value="1"/>
</dbReference>
<keyword evidence="8 11" id="KW-0406">Ion transport</keyword>
<comment type="catalytic activity">
    <reaction evidence="11">
        <text>Na(+)(in) + 2 H(+)(out) = Na(+)(out) + 2 H(+)(in)</text>
        <dbReference type="Rhea" id="RHEA:29251"/>
        <dbReference type="ChEBI" id="CHEBI:15378"/>
        <dbReference type="ChEBI" id="CHEBI:29101"/>
    </reaction>
</comment>